<evidence type="ECO:0000256" key="5">
    <source>
        <dbReference type="ARBA" id="ARBA00023136"/>
    </source>
</evidence>
<evidence type="ECO:0000256" key="1">
    <source>
        <dbReference type="ARBA" id="ARBA00004141"/>
    </source>
</evidence>
<comment type="caution">
    <text evidence="6">Lacks conserved residue(s) required for the propagation of feature annotation.</text>
</comment>
<dbReference type="InterPro" id="IPR009716">
    <property type="entry name" value="Ferroportin-1"/>
</dbReference>
<evidence type="ECO:0000256" key="3">
    <source>
        <dbReference type="ARBA" id="ARBA00022692"/>
    </source>
</evidence>
<sequence>MGGIVLSRFGLWSFDLAVTQLMQETVHEAERGVVGGFQGAMQELMSMIGYVLCILFPKPKDFGTLIIVSFLTVSLAALLCSIHCYRVRGHLLHLDRIWRSR</sequence>
<dbReference type="GO" id="GO:0005381">
    <property type="term" value="F:iron ion transmembrane transporter activity"/>
    <property type="evidence" value="ECO:0007669"/>
    <property type="project" value="UniProtKB-UniRule"/>
</dbReference>
<dbReference type="OMA" id="HIYHARG"/>
<protein>
    <recommendedName>
        <fullName evidence="6">Solute carrier family 40 member</fullName>
    </recommendedName>
</protein>
<keyword evidence="4 6" id="KW-1133">Transmembrane helix</keyword>
<dbReference type="PANTHER" id="PTHR11660:SF57">
    <property type="entry name" value="SOLUTE CARRIER FAMILY 40 MEMBER"/>
    <property type="match status" value="1"/>
</dbReference>
<dbReference type="OrthoDB" id="648861at2759"/>
<dbReference type="Proteomes" id="UP000265515">
    <property type="component" value="Unassembled WGS sequence"/>
</dbReference>
<keyword evidence="5 6" id="KW-0472">Membrane</keyword>
<dbReference type="AlphaFoldDB" id="A0A388LWX9"/>
<dbReference type="Pfam" id="PF06963">
    <property type="entry name" value="FPN1"/>
    <property type="match status" value="1"/>
</dbReference>
<proteinExistence type="inferred from homology"/>
<dbReference type="Gramene" id="GBG86775">
    <property type="protein sequence ID" value="GBG86775"/>
    <property type="gene ID" value="CBR_g42060"/>
</dbReference>
<keyword evidence="6" id="KW-0406">Ion transport</keyword>
<gene>
    <name evidence="7" type="ORF">CBR_g42060</name>
</gene>
<organism evidence="7 8">
    <name type="scientific">Chara braunii</name>
    <name type="common">Braun's stonewort</name>
    <dbReference type="NCBI Taxonomy" id="69332"/>
    <lineage>
        <taxon>Eukaryota</taxon>
        <taxon>Viridiplantae</taxon>
        <taxon>Streptophyta</taxon>
        <taxon>Charophyceae</taxon>
        <taxon>Charales</taxon>
        <taxon>Characeae</taxon>
        <taxon>Chara</taxon>
    </lineage>
</organism>
<comment type="function">
    <text evidence="6">May be involved in iron transport and iron homeostasis.</text>
</comment>
<evidence type="ECO:0000256" key="4">
    <source>
        <dbReference type="ARBA" id="ARBA00022989"/>
    </source>
</evidence>
<keyword evidence="3 6" id="KW-0812">Transmembrane</keyword>
<evidence type="ECO:0000256" key="6">
    <source>
        <dbReference type="RuleBase" id="RU365065"/>
    </source>
</evidence>
<comment type="similarity">
    <text evidence="6">Belongs to the ferroportin (FP) (TC 2.A.100) family. SLC40A subfamily.</text>
</comment>
<evidence type="ECO:0000313" key="7">
    <source>
        <dbReference type="EMBL" id="GBG86775.1"/>
    </source>
</evidence>
<evidence type="ECO:0000256" key="2">
    <source>
        <dbReference type="ARBA" id="ARBA00022448"/>
    </source>
</evidence>
<keyword evidence="2 6" id="KW-0813">Transport</keyword>
<comment type="caution">
    <text evidence="7">The sequence shown here is derived from an EMBL/GenBank/DDBJ whole genome shotgun (WGS) entry which is preliminary data.</text>
</comment>
<dbReference type="GO" id="GO:0016020">
    <property type="term" value="C:membrane"/>
    <property type="evidence" value="ECO:0007669"/>
    <property type="project" value="UniProtKB-SubCell"/>
</dbReference>
<name>A0A388LWX9_CHABU</name>
<feature type="transmembrane region" description="Helical" evidence="6">
    <location>
        <begin position="65"/>
        <end position="85"/>
    </location>
</feature>
<reference evidence="7 8" key="1">
    <citation type="journal article" date="2018" name="Cell">
        <title>The Chara Genome: Secondary Complexity and Implications for Plant Terrestrialization.</title>
        <authorList>
            <person name="Nishiyama T."/>
            <person name="Sakayama H."/>
            <person name="Vries J.D."/>
            <person name="Buschmann H."/>
            <person name="Saint-Marcoux D."/>
            <person name="Ullrich K.K."/>
            <person name="Haas F.B."/>
            <person name="Vanderstraeten L."/>
            <person name="Becker D."/>
            <person name="Lang D."/>
            <person name="Vosolsobe S."/>
            <person name="Rombauts S."/>
            <person name="Wilhelmsson P.K.I."/>
            <person name="Janitza P."/>
            <person name="Kern R."/>
            <person name="Heyl A."/>
            <person name="Rumpler F."/>
            <person name="Villalobos L.I.A.C."/>
            <person name="Clay J.M."/>
            <person name="Skokan R."/>
            <person name="Toyoda A."/>
            <person name="Suzuki Y."/>
            <person name="Kagoshima H."/>
            <person name="Schijlen E."/>
            <person name="Tajeshwar N."/>
            <person name="Catarino B."/>
            <person name="Hetherington A.J."/>
            <person name="Saltykova A."/>
            <person name="Bonnot C."/>
            <person name="Breuninger H."/>
            <person name="Symeonidi A."/>
            <person name="Radhakrishnan G.V."/>
            <person name="Van Nieuwerburgh F."/>
            <person name="Deforce D."/>
            <person name="Chang C."/>
            <person name="Karol K.G."/>
            <person name="Hedrich R."/>
            <person name="Ulvskov P."/>
            <person name="Glockner G."/>
            <person name="Delwiche C.F."/>
            <person name="Petrasek J."/>
            <person name="Van de Peer Y."/>
            <person name="Friml J."/>
            <person name="Beilby M."/>
            <person name="Dolan L."/>
            <person name="Kohara Y."/>
            <person name="Sugano S."/>
            <person name="Fujiyama A."/>
            <person name="Delaux P.-M."/>
            <person name="Quint M."/>
            <person name="TheiBen G."/>
            <person name="Hagemann M."/>
            <person name="Harholt J."/>
            <person name="Dunand C."/>
            <person name="Zachgo S."/>
            <person name="Langdale J."/>
            <person name="Maumus F."/>
            <person name="Straeten D.V.D."/>
            <person name="Gould S.B."/>
            <person name="Rensing S.A."/>
        </authorList>
    </citation>
    <scope>NUCLEOTIDE SEQUENCE [LARGE SCALE GENOMIC DNA]</scope>
    <source>
        <strain evidence="7 8">S276</strain>
    </source>
</reference>
<dbReference type="PANTHER" id="PTHR11660">
    <property type="entry name" value="SOLUTE CARRIER FAMILY 40 MEMBER"/>
    <property type="match status" value="1"/>
</dbReference>
<dbReference type="EMBL" id="BFEA01000579">
    <property type="protein sequence ID" value="GBG86775.1"/>
    <property type="molecule type" value="Genomic_DNA"/>
</dbReference>
<accession>A0A388LWX9</accession>
<evidence type="ECO:0000313" key="8">
    <source>
        <dbReference type="Proteomes" id="UP000265515"/>
    </source>
</evidence>
<dbReference type="STRING" id="69332.A0A388LWX9"/>
<comment type="subcellular location">
    <subcellularLocation>
        <location evidence="1 6">Membrane</location>
        <topology evidence="1 6">Multi-pass membrane protein</topology>
    </subcellularLocation>
</comment>
<keyword evidence="8" id="KW-1185">Reference proteome</keyword>